<name>A0A844GAP9_9NEIS</name>
<sequence length="277" mass="30595">MIFRHAPLFAPESTLRARSGGGAMPIDEIWKALVNDQLVPYFQPIVDISSRKVIGAEALARWRHPALGVLSPIAFVPVMEERGMIRELTELILEKSLYACRDWLDHNHALNVSINLSAFLLADPQLTSYLEQKTRLAGLTPQDLTLEFSENALRPHWEAAIPQLAALRSKGFGVAVDEFGIGVDMLDKLDRQHFSAIKIDRAFVQGSARNSHLRAILQESLKHGQEQGLQTIAMGVEDAADLAVLSELGCQAVQGYICSPPLPGEGLMPWISDWEKG</sequence>
<evidence type="ECO:0000259" key="1">
    <source>
        <dbReference type="PROSITE" id="PS50883"/>
    </source>
</evidence>
<comment type="caution">
    <text evidence="2">The sequence shown here is derived from an EMBL/GenBank/DDBJ whole genome shotgun (WGS) entry which is preliminary data.</text>
</comment>
<feature type="domain" description="EAL" evidence="1">
    <location>
        <begin position="22"/>
        <end position="275"/>
    </location>
</feature>
<dbReference type="CDD" id="cd01948">
    <property type="entry name" value="EAL"/>
    <property type="match status" value="1"/>
</dbReference>
<reference evidence="2 3" key="1">
    <citation type="submission" date="2019-11" db="EMBL/GenBank/DDBJ databases">
        <title>Draft genome sequence of Paludibacterium sp. dN18-1.</title>
        <authorList>
            <person name="Im W.-T."/>
        </authorList>
    </citation>
    <scope>NUCLEOTIDE SEQUENCE [LARGE SCALE GENOMIC DNA]</scope>
    <source>
        <strain evidence="3">dN 18-1</strain>
    </source>
</reference>
<gene>
    <name evidence="2" type="ORF">GKE73_11435</name>
</gene>
<dbReference type="SUPFAM" id="SSF141868">
    <property type="entry name" value="EAL domain-like"/>
    <property type="match status" value="1"/>
</dbReference>
<dbReference type="Gene3D" id="3.20.20.450">
    <property type="entry name" value="EAL domain"/>
    <property type="match status" value="1"/>
</dbReference>
<dbReference type="AlphaFoldDB" id="A0A844GAP9"/>
<protein>
    <submittedName>
        <fullName evidence="2">EAL domain-containing protein</fullName>
    </submittedName>
</protein>
<keyword evidence="3" id="KW-1185">Reference proteome</keyword>
<dbReference type="Proteomes" id="UP000446658">
    <property type="component" value="Unassembled WGS sequence"/>
</dbReference>
<evidence type="ECO:0000313" key="2">
    <source>
        <dbReference type="EMBL" id="MTD33483.1"/>
    </source>
</evidence>
<evidence type="ECO:0000313" key="3">
    <source>
        <dbReference type="Proteomes" id="UP000446658"/>
    </source>
</evidence>
<dbReference type="PANTHER" id="PTHR33121:SF79">
    <property type="entry name" value="CYCLIC DI-GMP PHOSPHODIESTERASE PDED-RELATED"/>
    <property type="match status" value="1"/>
</dbReference>
<dbReference type="InterPro" id="IPR035919">
    <property type="entry name" value="EAL_sf"/>
</dbReference>
<dbReference type="Pfam" id="PF00563">
    <property type="entry name" value="EAL"/>
    <property type="match status" value="1"/>
</dbReference>
<accession>A0A844GAP9</accession>
<dbReference type="GO" id="GO:0071111">
    <property type="term" value="F:cyclic-guanylate-specific phosphodiesterase activity"/>
    <property type="evidence" value="ECO:0007669"/>
    <property type="project" value="InterPro"/>
</dbReference>
<dbReference type="PROSITE" id="PS50883">
    <property type="entry name" value="EAL"/>
    <property type="match status" value="1"/>
</dbReference>
<dbReference type="InterPro" id="IPR001633">
    <property type="entry name" value="EAL_dom"/>
</dbReference>
<dbReference type="InterPro" id="IPR050706">
    <property type="entry name" value="Cyclic-di-GMP_PDE-like"/>
</dbReference>
<dbReference type="SMART" id="SM00052">
    <property type="entry name" value="EAL"/>
    <property type="match status" value="1"/>
</dbReference>
<proteinExistence type="predicted"/>
<dbReference type="EMBL" id="WLYX01000001">
    <property type="protein sequence ID" value="MTD33483.1"/>
    <property type="molecule type" value="Genomic_DNA"/>
</dbReference>
<dbReference type="PANTHER" id="PTHR33121">
    <property type="entry name" value="CYCLIC DI-GMP PHOSPHODIESTERASE PDEF"/>
    <property type="match status" value="1"/>
</dbReference>
<organism evidence="2 3">
    <name type="scientific">Paludibacterium denitrificans</name>
    <dbReference type="NCBI Taxonomy" id="2675226"/>
    <lineage>
        <taxon>Bacteria</taxon>
        <taxon>Pseudomonadati</taxon>
        <taxon>Pseudomonadota</taxon>
        <taxon>Betaproteobacteria</taxon>
        <taxon>Neisseriales</taxon>
        <taxon>Chromobacteriaceae</taxon>
        <taxon>Paludibacterium</taxon>
    </lineage>
</organism>